<dbReference type="AlphaFoldDB" id="A0A1G2C5D1"/>
<organism evidence="2 3">
    <name type="scientific">Candidatus Liptonbacteria bacterium GWC1_60_9</name>
    <dbReference type="NCBI Taxonomy" id="1798645"/>
    <lineage>
        <taxon>Bacteria</taxon>
        <taxon>Candidatus Liptoniibacteriota</taxon>
    </lineage>
</organism>
<name>A0A1G2C5D1_9BACT</name>
<feature type="chain" id="PRO_5009582217" evidence="1">
    <location>
        <begin position="24"/>
        <end position="226"/>
    </location>
</feature>
<evidence type="ECO:0000313" key="3">
    <source>
        <dbReference type="Proteomes" id="UP000176349"/>
    </source>
</evidence>
<keyword evidence="1" id="KW-0732">Signal</keyword>
<dbReference type="Proteomes" id="UP000176349">
    <property type="component" value="Unassembled WGS sequence"/>
</dbReference>
<protein>
    <submittedName>
        <fullName evidence="2">Uncharacterized protein</fullName>
    </submittedName>
</protein>
<evidence type="ECO:0000256" key="1">
    <source>
        <dbReference type="SAM" id="SignalP"/>
    </source>
</evidence>
<evidence type="ECO:0000313" key="2">
    <source>
        <dbReference type="EMBL" id="OGY96456.1"/>
    </source>
</evidence>
<gene>
    <name evidence="2" type="ORF">A2128_02640</name>
</gene>
<reference evidence="2 3" key="1">
    <citation type="journal article" date="2016" name="Nat. Commun.">
        <title>Thousands of microbial genomes shed light on interconnected biogeochemical processes in an aquifer system.</title>
        <authorList>
            <person name="Anantharaman K."/>
            <person name="Brown C.T."/>
            <person name="Hug L.A."/>
            <person name="Sharon I."/>
            <person name="Castelle C.J."/>
            <person name="Probst A.J."/>
            <person name="Thomas B.C."/>
            <person name="Singh A."/>
            <person name="Wilkins M.J."/>
            <person name="Karaoz U."/>
            <person name="Brodie E.L."/>
            <person name="Williams K.H."/>
            <person name="Hubbard S.S."/>
            <person name="Banfield J.F."/>
        </authorList>
    </citation>
    <scope>NUCLEOTIDE SEQUENCE [LARGE SCALE GENOMIC DNA]</scope>
</reference>
<comment type="caution">
    <text evidence="2">The sequence shown here is derived from an EMBL/GenBank/DDBJ whole genome shotgun (WGS) entry which is preliminary data.</text>
</comment>
<proteinExistence type="predicted"/>
<sequence>MKTLLGTIVAVTLLLPTASLAQAVPGTEGFLTWRAETYVPQGYGGKALPTQSSFVSAAFELLEGGKQADLSGRELRWFLDDALFARGRGLKTMRFRATAGNGNSHFVRVQVTDGRNILFENSSEIPVVRPRVNILPPFPENVIGRGTHEFSVVPFFFNVKSLDELLFAWTVNSQTPSALGVDEPSKLSVPVADDAPSGVPLTLSIFASNKAGPLESASRELRLVVQ</sequence>
<dbReference type="EMBL" id="MHKV01000045">
    <property type="protein sequence ID" value="OGY96456.1"/>
    <property type="molecule type" value="Genomic_DNA"/>
</dbReference>
<feature type="signal peptide" evidence="1">
    <location>
        <begin position="1"/>
        <end position="23"/>
    </location>
</feature>
<accession>A0A1G2C5D1</accession>